<dbReference type="Gene3D" id="3.40.50.1820">
    <property type="entry name" value="alpha/beta hydrolase"/>
    <property type="match status" value="1"/>
</dbReference>
<proteinExistence type="predicted"/>
<dbReference type="InterPro" id="IPR044819">
    <property type="entry name" value="OBL-like"/>
</dbReference>
<dbReference type="PANTHER" id="PTHR46086">
    <property type="entry name" value="ALPHA/BETA-HYDROLASES SUPERFAMILY PROTEIN"/>
    <property type="match status" value="1"/>
</dbReference>
<sequence>MAPSYLIFRHEKVGILDLFRLLFTRRRLTEYGFVECSAETALELGDGTWIIGVVESIHKFLSSIRVPLSIFGCVYEFILNLLSLNGGLLGLLWRLLTVSVIIPRRGSKNFRSFIGHIDGRVDLYKGAHSLSSSFPLTHLQKDAPDINLLDLTMMAAKLAYENEAYIKEVVTHHWKMDFVQFFNCWNNFLPDANRATTQAFIFCDKASDPKVICLAFRGTATFDAEEWKTDFDFSSISMGGKMGSVHLGFMKALGLQDDKDFANGFPKDPPANTGDKPLAYYAIRQYLSALHANHPNAKIMVTGHSLGAALAALFPALLAFHGESGILNSIGVATYGQPRVGDEAFASFMDATLGDNYGRMVYRYDLAARVPPDVTWVDYLYFRHFGTCRYFSDWYQYEEVSEMPNKNYFYWKDYLRLYGYAWWDFFRAIFLGWTQGKDFAESWTSLVFRTVPVILIPILGPGIASHSPRDYLNAVRLSKRRVVKDMV</sequence>
<dbReference type="EMBL" id="GDJX01014127">
    <property type="protein sequence ID" value="JAT53809.1"/>
    <property type="molecule type" value="Transcribed_RNA"/>
</dbReference>
<dbReference type="InterPro" id="IPR002921">
    <property type="entry name" value="Fungal_lipase-type"/>
</dbReference>
<dbReference type="CDD" id="cd00519">
    <property type="entry name" value="Lipase_3"/>
    <property type="match status" value="1"/>
</dbReference>
<dbReference type="GO" id="GO:0006629">
    <property type="term" value="P:lipid metabolic process"/>
    <property type="evidence" value="ECO:0007669"/>
    <property type="project" value="InterPro"/>
</dbReference>
<dbReference type="GO" id="GO:0004806">
    <property type="term" value="F:triacylglycerol lipase activity"/>
    <property type="evidence" value="ECO:0007669"/>
    <property type="project" value="InterPro"/>
</dbReference>
<dbReference type="InterPro" id="IPR029058">
    <property type="entry name" value="AB_hydrolase_fold"/>
</dbReference>
<feature type="domain" description="Fungal lipase-type" evidence="1">
    <location>
        <begin position="214"/>
        <end position="373"/>
    </location>
</feature>
<organism evidence="2">
    <name type="scientific">Anthurium amnicola</name>
    <dbReference type="NCBI Taxonomy" id="1678845"/>
    <lineage>
        <taxon>Eukaryota</taxon>
        <taxon>Viridiplantae</taxon>
        <taxon>Streptophyta</taxon>
        <taxon>Embryophyta</taxon>
        <taxon>Tracheophyta</taxon>
        <taxon>Spermatophyta</taxon>
        <taxon>Magnoliopsida</taxon>
        <taxon>Liliopsida</taxon>
        <taxon>Araceae</taxon>
        <taxon>Pothoideae</taxon>
        <taxon>Potheae</taxon>
        <taxon>Anthurium</taxon>
    </lineage>
</organism>
<evidence type="ECO:0000259" key="1">
    <source>
        <dbReference type="Pfam" id="PF01764"/>
    </source>
</evidence>
<protein>
    <submittedName>
        <fullName evidence="2">Lipase</fullName>
    </submittedName>
</protein>
<dbReference type="SUPFAM" id="SSF53474">
    <property type="entry name" value="alpha/beta-Hydrolases"/>
    <property type="match status" value="1"/>
</dbReference>
<accession>A0A1D1YGQ9</accession>
<dbReference type="PANTHER" id="PTHR46086:SF17">
    <property type="entry name" value="ALPHA_BETA-HYDROLASES SUPERFAMILY PROTEIN"/>
    <property type="match status" value="1"/>
</dbReference>
<gene>
    <name evidence="2" type="primary">LIP_3</name>
    <name evidence="2" type="ORF">g.69992</name>
</gene>
<name>A0A1D1YGQ9_9ARAE</name>
<dbReference type="Pfam" id="PF01764">
    <property type="entry name" value="Lipase_3"/>
    <property type="match status" value="1"/>
</dbReference>
<evidence type="ECO:0000313" key="2">
    <source>
        <dbReference type="EMBL" id="JAT53809.1"/>
    </source>
</evidence>
<reference evidence="2" key="1">
    <citation type="submission" date="2015-07" db="EMBL/GenBank/DDBJ databases">
        <title>Transcriptome Assembly of Anthurium amnicola.</title>
        <authorList>
            <person name="Suzuki J."/>
        </authorList>
    </citation>
    <scope>NUCLEOTIDE SEQUENCE</scope>
</reference>
<dbReference type="AlphaFoldDB" id="A0A1D1YGQ9"/>